<dbReference type="GO" id="GO:0006446">
    <property type="term" value="P:regulation of translational initiation"/>
    <property type="evidence" value="ECO:0007669"/>
    <property type="project" value="TreeGrafter"/>
</dbReference>
<dbReference type="Gene3D" id="1.25.40.180">
    <property type="match status" value="1"/>
</dbReference>
<evidence type="ECO:0000313" key="1">
    <source>
        <dbReference type="EMBL" id="GFY55288.1"/>
    </source>
</evidence>
<dbReference type="OrthoDB" id="6484979at2759"/>
<dbReference type="Proteomes" id="UP000886998">
    <property type="component" value="Unassembled WGS sequence"/>
</dbReference>
<dbReference type="EMBL" id="BMAV01010293">
    <property type="protein sequence ID" value="GFY55288.1"/>
    <property type="molecule type" value="Genomic_DNA"/>
</dbReference>
<reference evidence="1" key="1">
    <citation type="submission" date="2020-08" db="EMBL/GenBank/DDBJ databases">
        <title>Multicomponent nature underlies the extraordinary mechanical properties of spider dragline silk.</title>
        <authorList>
            <person name="Kono N."/>
            <person name="Nakamura H."/>
            <person name="Mori M."/>
            <person name="Yoshida Y."/>
            <person name="Ohtoshi R."/>
            <person name="Malay A.D."/>
            <person name="Moran D.A.P."/>
            <person name="Tomita M."/>
            <person name="Numata K."/>
            <person name="Arakawa K."/>
        </authorList>
    </citation>
    <scope>NUCLEOTIDE SEQUENCE</scope>
</reference>
<sequence>MPLVIENWIQETSTEKNYNGCTGRGFAMLSSGGSQATELRRPGEAGLKQRFGSGSQFNGLTIENQKDAVNPFSELCHKLGQINLSSSVEELKQYGKEVKALCNTSEKLEKFVDNIFQFALKSKWNAHVVAIFCDTHGDITVEQSKFRTIVLRKLQVLYKERNKAYLELDKFLLDATFACEIFHHVRIDGACVKILARPILDYLKMLVDGACEKEIEIFIEQFPKCCKNLKENDPTGFLELVGKVRKQVVNQSTTVAIRAMLLEIFELILTEWKPIDENAKHLYESLSKPIDISLCCFGDQ</sequence>
<protein>
    <submittedName>
        <fullName evidence="1">Uncharacterized protein</fullName>
    </submittedName>
</protein>
<dbReference type="PANTHER" id="PTHR23254">
    <property type="entry name" value="EIF4G DOMAIN PROTEIN"/>
    <property type="match status" value="1"/>
</dbReference>
<name>A0A8X6XLC1_9ARAC</name>
<organism evidence="1 2">
    <name type="scientific">Trichonephila inaurata madagascariensis</name>
    <dbReference type="NCBI Taxonomy" id="2747483"/>
    <lineage>
        <taxon>Eukaryota</taxon>
        <taxon>Metazoa</taxon>
        <taxon>Ecdysozoa</taxon>
        <taxon>Arthropoda</taxon>
        <taxon>Chelicerata</taxon>
        <taxon>Arachnida</taxon>
        <taxon>Araneae</taxon>
        <taxon>Araneomorphae</taxon>
        <taxon>Entelegynae</taxon>
        <taxon>Araneoidea</taxon>
        <taxon>Nephilidae</taxon>
        <taxon>Trichonephila</taxon>
        <taxon>Trichonephila inaurata</taxon>
    </lineage>
</organism>
<dbReference type="GO" id="GO:0008494">
    <property type="term" value="F:translation activator activity"/>
    <property type="evidence" value="ECO:0007669"/>
    <property type="project" value="TreeGrafter"/>
</dbReference>
<dbReference type="AlphaFoldDB" id="A0A8X6XLC1"/>
<dbReference type="SUPFAM" id="SSF48371">
    <property type="entry name" value="ARM repeat"/>
    <property type="match status" value="1"/>
</dbReference>
<dbReference type="InterPro" id="IPR051367">
    <property type="entry name" value="mRNA_TranslReg/HistoneTransl"/>
</dbReference>
<gene>
    <name evidence="1" type="primary">AVEN_45000_1</name>
    <name evidence="1" type="ORF">TNIN_231621</name>
</gene>
<evidence type="ECO:0000313" key="2">
    <source>
        <dbReference type="Proteomes" id="UP000886998"/>
    </source>
</evidence>
<comment type="caution">
    <text evidence="1">The sequence shown here is derived from an EMBL/GenBank/DDBJ whole genome shotgun (WGS) entry which is preliminary data.</text>
</comment>
<dbReference type="GO" id="GO:0005829">
    <property type="term" value="C:cytosol"/>
    <property type="evidence" value="ECO:0007669"/>
    <property type="project" value="TreeGrafter"/>
</dbReference>
<dbReference type="PANTHER" id="PTHR23254:SF16">
    <property type="entry name" value="CBP80_20-DEPENDENT TRANSLATION INITIATION FACTOR"/>
    <property type="match status" value="1"/>
</dbReference>
<dbReference type="InterPro" id="IPR016024">
    <property type="entry name" value="ARM-type_fold"/>
</dbReference>
<proteinExistence type="predicted"/>
<accession>A0A8X6XLC1</accession>
<keyword evidence="2" id="KW-1185">Reference proteome</keyword>